<evidence type="ECO:0000256" key="1">
    <source>
        <dbReference type="ARBA" id="ARBA00001966"/>
    </source>
</evidence>
<dbReference type="SFLD" id="SFLDS00029">
    <property type="entry name" value="Radical_SAM"/>
    <property type="match status" value="1"/>
</dbReference>
<dbReference type="SFLD" id="SFLDG01082">
    <property type="entry name" value="B12-binding_domain_containing"/>
    <property type="match status" value="1"/>
</dbReference>
<dbReference type="EMBL" id="JARBDR010000337">
    <property type="protein sequence ID" value="KAJ8315131.1"/>
    <property type="molecule type" value="Genomic_DNA"/>
</dbReference>
<comment type="caution">
    <text evidence="10">The sequence shown here is derived from an EMBL/GenBank/DDBJ whole genome shotgun (WGS) entry which is preliminary data.</text>
</comment>
<dbReference type="InterPro" id="IPR005839">
    <property type="entry name" value="Methylthiotransferase"/>
</dbReference>
<feature type="domain" description="Radical SAM core" evidence="9">
    <location>
        <begin position="174"/>
        <end position="434"/>
    </location>
</feature>
<dbReference type="Gene3D" id="3.80.30.20">
    <property type="entry name" value="tm_1862 like domain"/>
    <property type="match status" value="1"/>
</dbReference>
<evidence type="ECO:0000256" key="6">
    <source>
        <dbReference type="ARBA" id="ARBA00023014"/>
    </source>
</evidence>
<keyword evidence="5" id="KW-0408">Iron</keyword>
<evidence type="ECO:0000313" key="11">
    <source>
        <dbReference type="Proteomes" id="UP001217089"/>
    </source>
</evidence>
<keyword evidence="2" id="KW-0004">4Fe-4S</keyword>
<dbReference type="PANTHER" id="PTHR43020">
    <property type="entry name" value="CDK5 REGULATORY SUBUNIT-ASSOCIATED PROTEIN 1"/>
    <property type="match status" value="1"/>
</dbReference>
<dbReference type="SUPFAM" id="SSF102114">
    <property type="entry name" value="Radical SAM enzymes"/>
    <property type="match status" value="1"/>
</dbReference>
<evidence type="ECO:0000256" key="3">
    <source>
        <dbReference type="ARBA" id="ARBA00022691"/>
    </source>
</evidence>
<dbReference type="SFLD" id="SFLDF00413">
    <property type="entry name" value="CDK5RAP1"/>
    <property type="match status" value="1"/>
</dbReference>
<feature type="domain" description="TRAM" evidence="7">
    <location>
        <begin position="437"/>
        <end position="512"/>
    </location>
</feature>
<dbReference type="Pfam" id="PF01938">
    <property type="entry name" value="TRAM"/>
    <property type="match status" value="1"/>
</dbReference>
<sequence>MVITSRNGHVLRLFKTPKNVQKLVRQISQKDYQNKRVNIEYGKELKKAGLGNKQANVQGTPPRTTLVNSAADVARLDYLPRSTFYGSQRKETYGCQMNVNDVEIASSILKKSGFVMTKTEEDADVILLATCSIRETAETKIWNRCMVTRLKEKIFQKSKDVDIICGPDSYKDLPRLLHQSNDSGQNVGCDNMCTYCIVPFTRGRERSRPIASILEEVKILSDQGIKEITLLGQNVNSYRDMSEATSYGGFDPKSPTKLSSADFKTVYKTKLGGRRFSELLDRVSAVNPEIRIRFTSPHPKDFPLEVIQIIKERNNICNQIHLPAQSGSSRVLEAMGRGYTRQAYIDLAYKIQHEIPGVALSSDFIAGFCGEQLSDHLETLSLIEKIKYHFIYSFAYSMREKTRAHHRLTDDIPQEIKNKRVSQIVETFRAETLKLLSQNTGSHQLVLIEGESRRSMHDLVGKNDAGTKVILRGDEIPSEFHSNTERFIKPGDYVVAQIMGCTSQVLKGVPLYHTTLQDFYYWKENRRENINAFG</sequence>
<dbReference type="InterPro" id="IPR006638">
    <property type="entry name" value="Elp3/MiaA/NifB-like_rSAM"/>
</dbReference>
<name>A0ABQ9FG15_TEGGR</name>
<proteinExistence type="predicted"/>
<keyword evidence="3" id="KW-0949">S-adenosyl-L-methionine</keyword>
<dbReference type="InterPro" id="IPR023404">
    <property type="entry name" value="rSAM_horseshoe"/>
</dbReference>
<comment type="cofactor">
    <cofactor evidence="1">
        <name>[4Fe-4S] cluster</name>
        <dbReference type="ChEBI" id="CHEBI:49883"/>
    </cofactor>
</comment>
<keyword evidence="11" id="KW-1185">Reference proteome</keyword>
<protein>
    <recommendedName>
        <fullName evidence="12">CDK5 regulatory subunit-associated protein 1</fullName>
    </recommendedName>
</protein>
<dbReference type="InterPro" id="IPR002792">
    <property type="entry name" value="TRAM_dom"/>
</dbReference>
<dbReference type="CDD" id="cd01335">
    <property type="entry name" value="Radical_SAM"/>
    <property type="match status" value="1"/>
</dbReference>
<dbReference type="Gene3D" id="3.40.50.12160">
    <property type="entry name" value="Methylthiotransferase, N-terminal domain"/>
    <property type="match status" value="2"/>
</dbReference>
<keyword evidence="6" id="KW-0411">Iron-sulfur</keyword>
<dbReference type="PROSITE" id="PS50926">
    <property type="entry name" value="TRAM"/>
    <property type="match status" value="1"/>
</dbReference>
<evidence type="ECO:0000259" key="7">
    <source>
        <dbReference type="PROSITE" id="PS50926"/>
    </source>
</evidence>
<dbReference type="InterPro" id="IPR013848">
    <property type="entry name" value="Methylthiotransferase_N"/>
</dbReference>
<gene>
    <name evidence="10" type="ORF">KUTeg_007281</name>
</gene>
<keyword evidence="4" id="KW-0479">Metal-binding</keyword>
<evidence type="ECO:0008006" key="12">
    <source>
        <dbReference type="Google" id="ProtNLM"/>
    </source>
</evidence>
<dbReference type="InterPro" id="IPR038135">
    <property type="entry name" value="Methylthiotransferase_N_sf"/>
</dbReference>
<dbReference type="PROSITE" id="PS51918">
    <property type="entry name" value="RADICAL_SAM"/>
    <property type="match status" value="1"/>
</dbReference>
<organism evidence="10 11">
    <name type="scientific">Tegillarca granosa</name>
    <name type="common">Malaysian cockle</name>
    <name type="synonym">Anadara granosa</name>
    <dbReference type="NCBI Taxonomy" id="220873"/>
    <lineage>
        <taxon>Eukaryota</taxon>
        <taxon>Metazoa</taxon>
        <taxon>Spiralia</taxon>
        <taxon>Lophotrochozoa</taxon>
        <taxon>Mollusca</taxon>
        <taxon>Bivalvia</taxon>
        <taxon>Autobranchia</taxon>
        <taxon>Pteriomorphia</taxon>
        <taxon>Arcoida</taxon>
        <taxon>Arcoidea</taxon>
        <taxon>Arcidae</taxon>
        <taxon>Tegillarca</taxon>
    </lineage>
</organism>
<dbReference type="InterPro" id="IPR058240">
    <property type="entry name" value="rSAM_sf"/>
</dbReference>
<dbReference type="PROSITE" id="PS51449">
    <property type="entry name" value="MTTASE_N"/>
    <property type="match status" value="1"/>
</dbReference>
<accession>A0ABQ9FG15</accession>
<reference evidence="10 11" key="1">
    <citation type="submission" date="2022-12" db="EMBL/GenBank/DDBJ databases">
        <title>Chromosome-level genome of Tegillarca granosa.</title>
        <authorList>
            <person name="Kim J."/>
        </authorList>
    </citation>
    <scope>NUCLEOTIDE SEQUENCE [LARGE SCALE GENOMIC DNA]</scope>
    <source>
        <strain evidence="10">Teg-2019</strain>
        <tissue evidence="10">Adductor muscle</tissue>
    </source>
</reference>
<evidence type="ECO:0000259" key="8">
    <source>
        <dbReference type="PROSITE" id="PS51449"/>
    </source>
</evidence>
<dbReference type="PANTHER" id="PTHR43020:SF2">
    <property type="entry name" value="MITOCHONDRIAL TRNA METHYLTHIOTRANSFERASE CDK5RAP1"/>
    <property type="match status" value="1"/>
</dbReference>
<dbReference type="SFLD" id="SFLDG01061">
    <property type="entry name" value="methylthiotransferase"/>
    <property type="match status" value="1"/>
</dbReference>
<evidence type="ECO:0000256" key="2">
    <source>
        <dbReference type="ARBA" id="ARBA00022485"/>
    </source>
</evidence>
<dbReference type="SMART" id="SM00729">
    <property type="entry name" value="Elp3"/>
    <property type="match status" value="1"/>
</dbReference>
<dbReference type="Pfam" id="PF00919">
    <property type="entry name" value="UPF0004"/>
    <property type="match status" value="1"/>
</dbReference>
<evidence type="ECO:0000313" key="10">
    <source>
        <dbReference type="EMBL" id="KAJ8315131.1"/>
    </source>
</evidence>
<evidence type="ECO:0000259" key="9">
    <source>
        <dbReference type="PROSITE" id="PS51918"/>
    </source>
</evidence>
<dbReference type="Proteomes" id="UP001217089">
    <property type="component" value="Unassembled WGS sequence"/>
</dbReference>
<dbReference type="Pfam" id="PF04055">
    <property type="entry name" value="Radical_SAM"/>
    <property type="match status" value="1"/>
</dbReference>
<dbReference type="InterPro" id="IPR007197">
    <property type="entry name" value="rSAM"/>
</dbReference>
<evidence type="ECO:0000256" key="5">
    <source>
        <dbReference type="ARBA" id="ARBA00023004"/>
    </source>
</evidence>
<evidence type="ECO:0000256" key="4">
    <source>
        <dbReference type="ARBA" id="ARBA00022723"/>
    </source>
</evidence>
<feature type="domain" description="MTTase N-terminal" evidence="8">
    <location>
        <begin position="86"/>
        <end position="182"/>
    </location>
</feature>